<evidence type="ECO:0000256" key="5">
    <source>
        <dbReference type="ARBA" id="ARBA00023152"/>
    </source>
</evidence>
<keyword evidence="3 7" id="KW-0312">Gluconeogenesis</keyword>
<dbReference type="AlphaFoldDB" id="A0A1G6JBE3"/>
<feature type="active site" description="Electrophile" evidence="7">
    <location>
        <position position="96"/>
    </location>
</feature>
<dbReference type="InterPro" id="IPR000652">
    <property type="entry name" value="Triosephosphate_isomerase"/>
</dbReference>
<dbReference type="GO" id="GO:0004807">
    <property type="term" value="F:triose-phosphate isomerase activity"/>
    <property type="evidence" value="ECO:0007669"/>
    <property type="project" value="UniProtKB-UniRule"/>
</dbReference>
<dbReference type="EMBL" id="FMYP01000019">
    <property type="protein sequence ID" value="SDC15957.1"/>
    <property type="molecule type" value="Genomic_DNA"/>
</dbReference>
<dbReference type="CDD" id="cd00311">
    <property type="entry name" value="TIM"/>
    <property type="match status" value="1"/>
</dbReference>
<dbReference type="InterPro" id="IPR013785">
    <property type="entry name" value="Aldolase_TIM"/>
</dbReference>
<dbReference type="InterPro" id="IPR022896">
    <property type="entry name" value="TrioseP_Isoase_bac/euk"/>
</dbReference>
<dbReference type="STRING" id="1640674.SAMN05216323_101933"/>
<dbReference type="GO" id="GO:0046166">
    <property type="term" value="P:glyceraldehyde-3-phosphate biosynthetic process"/>
    <property type="evidence" value="ECO:0007669"/>
    <property type="project" value="TreeGrafter"/>
</dbReference>
<dbReference type="EC" id="5.3.1.1" evidence="7 8"/>
<reference evidence="9 10" key="1">
    <citation type="submission" date="2016-09" db="EMBL/GenBank/DDBJ databases">
        <authorList>
            <person name="Capua I."/>
            <person name="De Benedictis P."/>
            <person name="Joannis T."/>
            <person name="Lombin L.H."/>
            <person name="Cattoli G."/>
        </authorList>
    </citation>
    <scope>NUCLEOTIDE SEQUENCE [LARGE SCALE GENOMIC DNA]</scope>
    <source>
        <strain evidence="9 10">A7P-90m</strain>
    </source>
</reference>
<dbReference type="PROSITE" id="PS51440">
    <property type="entry name" value="TIM_2"/>
    <property type="match status" value="1"/>
</dbReference>
<dbReference type="GO" id="GO:0006096">
    <property type="term" value="P:glycolytic process"/>
    <property type="evidence" value="ECO:0007669"/>
    <property type="project" value="UniProtKB-UniRule"/>
</dbReference>
<evidence type="ECO:0000256" key="3">
    <source>
        <dbReference type="ARBA" id="ARBA00022432"/>
    </source>
</evidence>
<proteinExistence type="inferred from homology"/>
<keyword evidence="4 7" id="KW-0963">Cytoplasm</keyword>
<evidence type="ECO:0000313" key="10">
    <source>
        <dbReference type="Proteomes" id="UP000199452"/>
    </source>
</evidence>
<keyword evidence="6 7" id="KW-0413">Isomerase</keyword>
<feature type="binding site" evidence="7">
    <location>
        <position position="174"/>
    </location>
    <ligand>
        <name>substrate</name>
    </ligand>
</feature>
<dbReference type="GO" id="GO:0006094">
    <property type="term" value="P:gluconeogenesis"/>
    <property type="evidence" value="ECO:0007669"/>
    <property type="project" value="UniProtKB-UniRule"/>
</dbReference>
<dbReference type="GO" id="GO:0019563">
    <property type="term" value="P:glycerol catabolic process"/>
    <property type="evidence" value="ECO:0007669"/>
    <property type="project" value="TreeGrafter"/>
</dbReference>
<comment type="pathway">
    <text evidence="1 7 8">Carbohydrate degradation; glycolysis; D-glyceraldehyde 3-phosphate from glycerone phosphate: step 1/1.</text>
</comment>
<dbReference type="PROSITE" id="PS00171">
    <property type="entry name" value="TIM_1"/>
    <property type="match status" value="1"/>
</dbReference>
<comment type="catalytic activity">
    <reaction evidence="7 8">
        <text>D-glyceraldehyde 3-phosphate = dihydroxyacetone phosphate</text>
        <dbReference type="Rhea" id="RHEA:18585"/>
        <dbReference type="ChEBI" id="CHEBI:57642"/>
        <dbReference type="ChEBI" id="CHEBI:59776"/>
        <dbReference type="EC" id="5.3.1.1"/>
    </reaction>
</comment>
<evidence type="ECO:0000256" key="1">
    <source>
        <dbReference type="ARBA" id="ARBA00004680"/>
    </source>
</evidence>
<keyword evidence="5 7" id="KW-0324">Glycolysis</keyword>
<dbReference type="Gene3D" id="3.20.20.70">
    <property type="entry name" value="Aldolase class I"/>
    <property type="match status" value="1"/>
</dbReference>
<accession>A0A1G6JBE3</accession>
<name>A0A1G6JBE3_9BACT</name>
<dbReference type="OrthoDB" id="9809429at2"/>
<evidence type="ECO:0000256" key="7">
    <source>
        <dbReference type="HAMAP-Rule" id="MF_00147"/>
    </source>
</evidence>
<comment type="pathway">
    <text evidence="7 8">Carbohydrate biosynthesis; gluconeogenesis.</text>
</comment>
<sequence length="251" mass="27461">MRKKIAAGNWKMNTTPAEGVKLVSEILGKVSEVEGDVELIVCPPYTHLATILDKVKGSRIMVGAQNCAWELSGAFTGEISITTLKEMGVTHVIIGHSERREFFHESDEMMLKKVRLTLSHGLIPIFCIGEKLAEREKGIQFEVVVKQMEKVVYQLSEDDLKKVIIAYEPVWAIGTGKTATPEQAQDMHGFIRNSISKQYSSAVANTIPILYGGSVKGANAKEIFSMPDVDGGLIGGASLSVSEYIEIAKSF</sequence>
<dbReference type="FunFam" id="3.20.20.70:FF:000016">
    <property type="entry name" value="Triosephosphate isomerase"/>
    <property type="match status" value="1"/>
</dbReference>
<dbReference type="NCBIfam" id="TIGR00419">
    <property type="entry name" value="tim"/>
    <property type="match status" value="1"/>
</dbReference>
<dbReference type="RefSeq" id="WP_092437283.1">
    <property type="nucleotide sequence ID" value="NZ_FMYP01000019.1"/>
</dbReference>
<dbReference type="Proteomes" id="UP000199452">
    <property type="component" value="Unassembled WGS sequence"/>
</dbReference>
<evidence type="ECO:0000256" key="4">
    <source>
        <dbReference type="ARBA" id="ARBA00022490"/>
    </source>
</evidence>
<gene>
    <name evidence="7" type="primary">tpiA</name>
    <name evidence="9" type="ORF">SAMN05216323_101933</name>
</gene>
<evidence type="ECO:0000256" key="6">
    <source>
        <dbReference type="ARBA" id="ARBA00023235"/>
    </source>
</evidence>
<comment type="function">
    <text evidence="7">Involved in the gluconeogenesis. Catalyzes stereospecifically the conversion of dihydroxyacetone phosphate (DHAP) to D-glyceraldehyde-3-phosphate (G3P).</text>
</comment>
<dbReference type="UniPathway" id="UPA00138"/>
<evidence type="ECO:0000256" key="2">
    <source>
        <dbReference type="ARBA" id="ARBA00007422"/>
    </source>
</evidence>
<organism evidence="9 10">
    <name type="scientific">Williamwhitmania taraxaci</name>
    <dbReference type="NCBI Taxonomy" id="1640674"/>
    <lineage>
        <taxon>Bacteria</taxon>
        <taxon>Pseudomonadati</taxon>
        <taxon>Bacteroidota</taxon>
        <taxon>Bacteroidia</taxon>
        <taxon>Bacteroidales</taxon>
        <taxon>Williamwhitmaniaceae</taxon>
        <taxon>Williamwhitmania</taxon>
    </lineage>
</organism>
<dbReference type="PANTHER" id="PTHR21139">
    <property type="entry name" value="TRIOSEPHOSPHATE ISOMERASE"/>
    <property type="match status" value="1"/>
</dbReference>
<dbReference type="UniPathway" id="UPA00109">
    <property type="reaction ID" value="UER00189"/>
</dbReference>
<dbReference type="GO" id="GO:0005829">
    <property type="term" value="C:cytosol"/>
    <property type="evidence" value="ECO:0007669"/>
    <property type="project" value="TreeGrafter"/>
</dbReference>
<dbReference type="SUPFAM" id="SSF51351">
    <property type="entry name" value="Triosephosphate isomerase (TIM)"/>
    <property type="match status" value="1"/>
</dbReference>
<evidence type="ECO:0000313" key="9">
    <source>
        <dbReference type="EMBL" id="SDC15957.1"/>
    </source>
</evidence>
<comment type="subcellular location">
    <subcellularLocation>
        <location evidence="7 8">Cytoplasm</location>
    </subcellularLocation>
</comment>
<feature type="active site" description="Proton acceptor" evidence="7">
    <location>
        <position position="168"/>
    </location>
</feature>
<feature type="binding site" evidence="7">
    <location>
        <position position="214"/>
    </location>
    <ligand>
        <name>substrate</name>
    </ligand>
</feature>
<dbReference type="InterPro" id="IPR035990">
    <property type="entry name" value="TIM_sf"/>
</dbReference>
<dbReference type="PANTHER" id="PTHR21139:SF42">
    <property type="entry name" value="TRIOSEPHOSPHATE ISOMERASE"/>
    <property type="match status" value="1"/>
</dbReference>
<dbReference type="Pfam" id="PF00121">
    <property type="entry name" value="TIM"/>
    <property type="match status" value="1"/>
</dbReference>
<evidence type="ECO:0000256" key="8">
    <source>
        <dbReference type="RuleBase" id="RU363013"/>
    </source>
</evidence>
<comment type="similarity">
    <text evidence="2 7 8">Belongs to the triosephosphate isomerase family.</text>
</comment>
<dbReference type="InterPro" id="IPR020861">
    <property type="entry name" value="Triosephosphate_isomerase_AS"/>
</dbReference>
<protein>
    <recommendedName>
        <fullName evidence="7 8">Triosephosphate isomerase</fullName>
        <shortName evidence="7">TIM</shortName>
        <shortName evidence="7">TPI</shortName>
        <ecNumber evidence="7 8">5.3.1.1</ecNumber>
    </recommendedName>
    <alternativeName>
        <fullName evidence="7">Triose-phosphate isomerase</fullName>
    </alternativeName>
</protein>
<feature type="binding site" evidence="7">
    <location>
        <begin position="9"/>
        <end position="11"/>
    </location>
    <ligand>
        <name>substrate</name>
    </ligand>
</feature>
<feature type="binding site" evidence="7">
    <location>
        <begin position="235"/>
        <end position="236"/>
    </location>
    <ligand>
        <name>substrate</name>
    </ligand>
</feature>
<comment type="subunit">
    <text evidence="7 8">Homodimer.</text>
</comment>
<dbReference type="HAMAP" id="MF_00147_B">
    <property type="entry name" value="TIM_B"/>
    <property type="match status" value="1"/>
</dbReference>
<keyword evidence="10" id="KW-1185">Reference proteome</keyword>